<dbReference type="EMBL" id="JAVFKN010000037">
    <property type="protein sequence ID" value="MDQ5770727.1"/>
    <property type="molecule type" value="Genomic_DNA"/>
</dbReference>
<dbReference type="PANTHER" id="PTHR34107:SF4">
    <property type="entry name" value="SLL1222 PROTEIN"/>
    <property type="match status" value="1"/>
</dbReference>
<dbReference type="AlphaFoldDB" id="A0AA51MNZ1"/>
<keyword evidence="3" id="KW-0255">Endonuclease</keyword>
<keyword evidence="3" id="KW-0540">Nuclease</keyword>
<dbReference type="Proteomes" id="UP001223336">
    <property type="component" value="Unassembled WGS sequence"/>
</dbReference>
<dbReference type="CDD" id="cd06260">
    <property type="entry name" value="DUF820-like"/>
    <property type="match status" value="1"/>
</dbReference>
<evidence type="ECO:0000313" key="2">
    <source>
        <dbReference type="EMBL" id="MDQ5770727.1"/>
    </source>
</evidence>
<dbReference type="RefSeq" id="WP_308136399.1">
    <property type="nucleotide sequence ID" value="NZ_CP133197.1"/>
</dbReference>
<keyword evidence="3" id="KW-0378">Hydrolase</keyword>
<sequence>MAQPARKHDTPPATYADLLQLPEHLTGEILNGELHTMPRPAIRHARASSVLDRQVGSSFDSGNKDTDGWLILFEPELHLGSKPHILVPDLAGWRRERLPSLPDTAWLELAPDWACEVLSPSTASKDRILKMPIYRAEGVEWFWIVDPEHKTLEAYQSSGGHWILLGAWGDDDVARIPPFDAIEISLAALWI</sequence>
<dbReference type="Gene3D" id="3.90.1570.10">
    <property type="entry name" value="tt1808, chain A"/>
    <property type="match status" value="1"/>
</dbReference>
<dbReference type="PANTHER" id="PTHR34107">
    <property type="entry name" value="SLL0198 PROTEIN-RELATED"/>
    <property type="match status" value="1"/>
</dbReference>
<proteinExistence type="predicted"/>
<keyword evidence="4" id="KW-1185">Reference proteome</keyword>
<accession>A0AA51MNZ1</accession>
<name>A0AA51MNZ1_9GAMM</name>
<gene>
    <name evidence="2" type="ORF">RCC75_19520</name>
    <name evidence="3" type="ORF">RCG00_04955</name>
</gene>
<protein>
    <submittedName>
        <fullName evidence="3">Uma2 family endonuclease</fullName>
    </submittedName>
</protein>
<dbReference type="InterPro" id="IPR012296">
    <property type="entry name" value="Nuclease_put_TT1808"/>
</dbReference>
<evidence type="ECO:0000259" key="1">
    <source>
        <dbReference type="Pfam" id="PF05685"/>
    </source>
</evidence>
<dbReference type="Pfam" id="PF05685">
    <property type="entry name" value="Uma2"/>
    <property type="match status" value="1"/>
</dbReference>
<dbReference type="EMBL" id="CP133217">
    <property type="protein sequence ID" value="WML87715.1"/>
    <property type="molecule type" value="Genomic_DNA"/>
</dbReference>
<dbReference type="GO" id="GO:0004519">
    <property type="term" value="F:endonuclease activity"/>
    <property type="evidence" value="ECO:0007669"/>
    <property type="project" value="UniProtKB-KW"/>
</dbReference>
<dbReference type="InterPro" id="IPR011335">
    <property type="entry name" value="Restrct_endonuc-II-like"/>
</dbReference>
<feature type="domain" description="Putative restriction endonuclease" evidence="1">
    <location>
        <begin position="17"/>
        <end position="182"/>
    </location>
</feature>
<dbReference type="SUPFAM" id="SSF52980">
    <property type="entry name" value="Restriction endonuclease-like"/>
    <property type="match status" value="1"/>
</dbReference>
<evidence type="ECO:0000313" key="4">
    <source>
        <dbReference type="Proteomes" id="UP001223336"/>
    </source>
</evidence>
<organism evidence="3">
    <name type="scientific">Thiothrix subterranea</name>
    <dbReference type="NCBI Taxonomy" id="2735563"/>
    <lineage>
        <taxon>Bacteria</taxon>
        <taxon>Pseudomonadati</taxon>
        <taxon>Pseudomonadota</taxon>
        <taxon>Gammaproteobacteria</taxon>
        <taxon>Thiotrichales</taxon>
        <taxon>Thiotrichaceae</taxon>
        <taxon>Thiothrix</taxon>
    </lineage>
</organism>
<dbReference type="InterPro" id="IPR008538">
    <property type="entry name" value="Uma2"/>
</dbReference>
<dbReference type="Proteomes" id="UP001229862">
    <property type="component" value="Chromosome"/>
</dbReference>
<reference evidence="3 4" key="1">
    <citation type="submission" date="2023-08" db="EMBL/GenBank/DDBJ databases">
        <title>New molecular markers tilS and rpoB for phylogenetic and monitoring studies of the genus Thiothrix biodiversity.</title>
        <authorList>
            <person name="Ravin N.V."/>
            <person name="Smolyakov D."/>
            <person name="Markov N.D."/>
            <person name="Beletsky A.V."/>
            <person name="Mardanov A.V."/>
            <person name="Rudenko T.S."/>
            <person name="Grabovich M.Y."/>
        </authorList>
    </citation>
    <scope>NUCLEOTIDE SEQUENCE</scope>
    <source>
        <strain evidence="3">DNT52</strain>
        <strain evidence="2 4">H33</strain>
    </source>
</reference>
<evidence type="ECO:0000313" key="3">
    <source>
        <dbReference type="EMBL" id="WML87715.1"/>
    </source>
</evidence>